<dbReference type="SUPFAM" id="SSF103473">
    <property type="entry name" value="MFS general substrate transporter"/>
    <property type="match status" value="1"/>
</dbReference>
<evidence type="ECO:0000313" key="11">
    <source>
        <dbReference type="Proteomes" id="UP000656042"/>
    </source>
</evidence>
<evidence type="ECO:0000256" key="2">
    <source>
        <dbReference type="ARBA" id="ARBA00022448"/>
    </source>
</evidence>
<evidence type="ECO:0000256" key="5">
    <source>
        <dbReference type="ARBA" id="ARBA00022989"/>
    </source>
</evidence>
<reference evidence="10" key="2">
    <citation type="submission" date="2020-09" db="EMBL/GenBank/DDBJ databases">
        <authorList>
            <person name="Sun Q."/>
            <person name="Zhou Y."/>
        </authorList>
    </citation>
    <scope>NUCLEOTIDE SEQUENCE</scope>
    <source>
        <strain evidence="10">CGMCC 4.7299</strain>
    </source>
</reference>
<reference evidence="10" key="1">
    <citation type="journal article" date="2014" name="Int. J. Syst. Evol. Microbiol.">
        <title>Complete genome sequence of Corynebacterium casei LMG S-19264T (=DSM 44701T), isolated from a smear-ripened cheese.</title>
        <authorList>
            <consortium name="US DOE Joint Genome Institute (JGI-PGF)"/>
            <person name="Walter F."/>
            <person name="Albersmeier A."/>
            <person name="Kalinowski J."/>
            <person name="Ruckert C."/>
        </authorList>
    </citation>
    <scope>NUCLEOTIDE SEQUENCE</scope>
    <source>
        <strain evidence="10">CGMCC 4.7299</strain>
    </source>
</reference>
<dbReference type="InterPro" id="IPR004638">
    <property type="entry name" value="EmrB-like"/>
</dbReference>
<feature type="transmembrane region" description="Helical" evidence="8">
    <location>
        <begin position="12"/>
        <end position="35"/>
    </location>
</feature>
<dbReference type="Proteomes" id="UP000656042">
    <property type="component" value="Unassembled WGS sequence"/>
</dbReference>
<keyword evidence="3" id="KW-1003">Cell membrane</keyword>
<feature type="transmembrane region" description="Helical" evidence="8">
    <location>
        <begin position="302"/>
        <end position="323"/>
    </location>
</feature>
<keyword evidence="11" id="KW-1185">Reference proteome</keyword>
<evidence type="ECO:0000256" key="4">
    <source>
        <dbReference type="ARBA" id="ARBA00022692"/>
    </source>
</evidence>
<evidence type="ECO:0000256" key="3">
    <source>
        <dbReference type="ARBA" id="ARBA00022475"/>
    </source>
</evidence>
<keyword evidence="4 8" id="KW-0812">Transmembrane</keyword>
<dbReference type="Gene3D" id="1.20.1720.10">
    <property type="entry name" value="Multidrug resistance protein D"/>
    <property type="match status" value="1"/>
</dbReference>
<dbReference type="RefSeq" id="WP_189077927.1">
    <property type="nucleotide sequence ID" value="NZ_BMMX01000002.1"/>
</dbReference>
<feature type="compositionally biased region" description="Basic and acidic residues" evidence="7">
    <location>
        <begin position="499"/>
        <end position="515"/>
    </location>
</feature>
<evidence type="ECO:0000256" key="6">
    <source>
        <dbReference type="ARBA" id="ARBA00023136"/>
    </source>
</evidence>
<dbReference type="NCBIfam" id="TIGR00711">
    <property type="entry name" value="efflux_EmrB"/>
    <property type="match status" value="1"/>
</dbReference>
<dbReference type="PANTHER" id="PTHR42718:SF42">
    <property type="entry name" value="EXPORT PROTEIN"/>
    <property type="match status" value="1"/>
</dbReference>
<evidence type="ECO:0000259" key="9">
    <source>
        <dbReference type="PROSITE" id="PS50850"/>
    </source>
</evidence>
<dbReference type="InterPro" id="IPR005829">
    <property type="entry name" value="Sugar_transporter_CS"/>
</dbReference>
<dbReference type="InterPro" id="IPR011701">
    <property type="entry name" value="MFS"/>
</dbReference>
<comment type="subcellular location">
    <subcellularLocation>
        <location evidence="1">Cell membrane</location>
        <topology evidence="1">Multi-pass membrane protein</topology>
    </subcellularLocation>
</comment>
<feature type="transmembrane region" description="Helical" evidence="8">
    <location>
        <begin position="330"/>
        <end position="347"/>
    </location>
</feature>
<accession>A0A8J3FMC0</accession>
<dbReference type="EMBL" id="BMMX01000002">
    <property type="protein sequence ID" value="GGK78284.1"/>
    <property type="molecule type" value="Genomic_DNA"/>
</dbReference>
<comment type="caution">
    <text evidence="10">The sequence shown here is derived from an EMBL/GenBank/DDBJ whole genome shotgun (WGS) entry which is preliminary data.</text>
</comment>
<dbReference type="PANTHER" id="PTHR42718">
    <property type="entry name" value="MAJOR FACILITATOR SUPERFAMILY MULTIDRUG TRANSPORTER MFSC"/>
    <property type="match status" value="1"/>
</dbReference>
<dbReference type="Pfam" id="PF07690">
    <property type="entry name" value="MFS_1"/>
    <property type="match status" value="1"/>
</dbReference>
<feature type="transmembrane region" description="Helical" evidence="8">
    <location>
        <begin position="199"/>
        <end position="217"/>
    </location>
</feature>
<feature type="transmembrane region" description="Helical" evidence="8">
    <location>
        <begin position="78"/>
        <end position="97"/>
    </location>
</feature>
<keyword evidence="2" id="KW-0813">Transport</keyword>
<evidence type="ECO:0000256" key="1">
    <source>
        <dbReference type="ARBA" id="ARBA00004651"/>
    </source>
</evidence>
<feature type="transmembrane region" description="Helical" evidence="8">
    <location>
        <begin position="139"/>
        <end position="159"/>
    </location>
</feature>
<name>A0A8J3FMC0_9ACTN</name>
<dbReference type="GO" id="GO:0005886">
    <property type="term" value="C:plasma membrane"/>
    <property type="evidence" value="ECO:0007669"/>
    <property type="project" value="UniProtKB-SubCell"/>
</dbReference>
<dbReference type="InterPro" id="IPR036259">
    <property type="entry name" value="MFS_trans_sf"/>
</dbReference>
<keyword evidence="5 8" id="KW-1133">Transmembrane helix</keyword>
<dbReference type="AlphaFoldDB" id="A0A8J3FMC0"/>
<feature type="transmembrane region" description="Helical" evidence="8">
    <location>
        <begin position="469"/>
        <end position="489"/>
    </location>
</feature>
<dbReference type="InterPro" id="IPR020846">
    <property type="entry name" value="MFS_dom"/>
</dbReference>
<feature type="domain" description="Major facilitator superfamily (MFS) profile" evidence="9">
    <location>
        <begin position="12"/>
        <end position="493"/>
    </location>
</feature>
<feature type="transmembrane region" description="Helical" evidence="8">
    <location>
        <begin position="229"/>
        <end position="248"/>
    </location>
</feature>
<proteinExistence type="predicted"/>
<sequence>MSRTPQQQRWWALGALTLSVLTIGFDITIMNVALPTMATDLAAGTDALQWMVNSYILLFAGLMLPIGTVADRYGRRRLLMIGLAVFAAASLGAAWAGSSDAVVVARAVLGVGAAIIMPTTLASIAVLFEPAERGKALSVVVMGMGAGIPLGPILGGWLLNHFWWGSIFLINVPIIAAAMIAIAVLLPESRDSAPRRPDLVGAVLSTSGLLTLVYAAIEAPGQGWTEPATLAAFAVAVVLIAAFIWWELRSPDPMIDLHLFRSRQFSWGNVNATLVSFALFGLLFVVPLYLQFVLGHDAFSTGLRLLPLIGGFVVGVGAGTRLAARIGHKIPTAAGLLITATGLTIGATTDISSGFGFAALWYTVAGLGIGSALTPSMDAILAVLPPERAGSGTAIAMTLRQAGGALGVAVLGSLLSQVYTDRLDVTGLPPTAAEAARDSLAGAVAVASRVGDPGLAGSAQAAYVDGMQLVLVVCAAIAFCGAVLTMLFMPGRRSAHGPHPHEDTPSTAERRFASA</sequence>
<dbReference type="Gene3D" id="1.20.1250.20">
    <property type="entry name" value="MFS general substrate transporter like domains"/>
    <property type="match status" value="1"/>
</dbReference>
<dbReference type="PROSITE" id="PS00216">
    <property type="entry name" value="SUGAR_TRANSPORT_1"/>
    <property type="match status" value="1"/>
</dbReference>
<dbReference type="PROSITE" id="PS50850">
    <property type="entry name" value="MFS"/>
    <property type="match status" value="1"/>
</dbReference>
<feature type="transmembrane region" description="Helical" evidence="8">
    <location>
        <begin position="165"/>
        <end position="187"/>
    </location>
</feature>
<feature type="transmembrane region" description="Helical" evidence="8">
    <location>
        <begin position="103"/>
        <end position="127"/>
    </location>
</feature>
<evidence type="ECO:0000256" key="7">
    <source>
        <dbReference type="SAM" id="MobiDB-lite"/>
    </source>
</evidence>
<feature type="transmembrane region" description="Helical" evidence="8">
    <location>
        <begin position="47"/>
        <end position="66"/>
    </location>
</feature>
<dbReference type="CDD" id="cd17321">
    <property type="entry name" value="MFS_MMR_MDR_like"/>
    <property type="match status" value="1"/>
</dbReference>
<evidence type="ECO:0000313" key="10">
    <source>
        <dbReference type="EMBL" id="GGK78284.1"/>
    </source>
</evidence>
<protein>
    <submittedName>
        <fullName evidence="10">MFS transporter</fullName>
    </submittedName>
</protein>
<feature type="transmembrane region" description="Helical" evidence="8">
    <location>
        <begin position="269"/>
        <end position="290"/>
    </location>
</feature>
<dbReference type="GO" id="GO:0022857">
    <property type="term" value="F:transmembrane transporter activity"/>
    <property type="evidence" value="ECO:0007669"/>
    <property type="project" value="InterPro"/>
</dbReference>
<gene>
    <name evidence="10" type="ORF">GCM10012284_10250</name>
</gene>
<organism evidence="10 11">
    <name type="scientific">Mangrovihabitans endophyticus</name>
    <dbReference type="NCBI Taxonomy" id="1751298"/>
    <lineage>
        <taxon>Bacteria</taxon>
        <taxon>Bacillati</taxon>
        <taxon>Actinomycetota</taxon>
        <taxon>Actinomycetes</taxon>
        <taxon>Micromonosporales</taxon>
        <taxon>Micromonosporaceae</taxon>
        <taxon>Mangrovihabitans</taxon>
    </lineage>
</organism>
<evidence type="ECO:0000256" key="8">
    <source>
        <dbReference type="SAM" id="Phobius"/>
    </source>
</evidence>
<feature type="transmembrane region" description="Helical" evidence="8">
    <location>
        <begin position="359"/>
        <end position="381"/>
    </location>
</feature>
<keyword evidence="6 8" id="KW-0472">Membrane</keyword>
<feature type="region of interest" description="Disordered" evidence="7">
    <location>
        <begin position="494"/>
        <end position="515"/>
    </location>
</feature>